<dbReference type="RefSeq" id="WP_285748765.1">
    <property type="nucleotide sequence ID" value="NZ_CP127162.1"/>
</dbReference>
<evidence type="ECO:0000313" key="1">
    <source>
        <dbReference type="EMBL" id="WIV21209.1"/>
    </source>
</evidence>
<evidence type="ECO:0000313" key="2">
    <source>
        <dbReference type="Proteomes" id="UP001236415"/>
    </source>
</evidence>
<dbReference type="Proteomes" id="UP001236415">
    <property type="component" value="Chromosome"/>
</dbReference>
<sequence>MKGIVDRFEGDYAVIEIDGQTHDVSKSIIDASVKVGDVVTLVEGVWKPNPTETKQREKQIKMLMDDVWED</sequence>
<name>A0ABY8X927_9BACL</name>
<keyword evidence="2" id="KW-1185">Reference proteome</keyword>
<dbReference type="EMBL" id="CP127162">
    <property type="protein sequence ID" value="WIV21209.1"/>
    <property type="molecule type" value="Genomic_DNA"/>
</dbReference>
<organism evidence="1 2">
    <name type="scientific">Paenibacillus polygoni</name>
    <dbReference type="NCBI Taxonomy" id="3050112"/>
    <lineage>
        <taxon>Bacteria</taxon>
        <taxon>Bacillati</taxon>
        <taxon>Bacillota</taxon>
        <taxon>Bacilli</taxon>
        <taxon>Bacillales</taxon>
        <taxon>Paenibacillaceae</taxon>
        <taxon>Paenibacillus</taxon>
    </lineage>
</organism>
<dbReference type="Pfam" id="PF11213">
    <property type="entry name" value="DUF3006"/>
    <property type="match status" value="1"/>
</dbReference>
<protein>
    <submittedName>
        <fullName evidence="1">DUF3006 domain-containing protein</fullName>
    </submittedName>
</protein>
<dbReference type="InterPro" id="IPR021377">
    <property type="entry name" value="DUF3006"/>
</dbReference>
<gene>
    <name evidence="1" type="ORF">QPK24_11285</name>
</gene>
<reference evidence="1 2" key="1">
    <citation type="submission" date="2023-06" db="EMBL/GenBank/DDBJ databases">
        <title>Paenibacillus polygonum sp. nov., an endophytic bacterium, isolated from Polygonum lapathifolium L. in Nanji Wetland National Nature Reserve, South of Poyang Lake, Jiangxi Province, China.</title>
        <authorList>
            <person name="Yu Z."/>
        </authorList>
    </citation>
    <scope>NUCLEOTIDE SEQUENCE [LARGE SCALE GENOMIC DNA]</scope>
    <source>
        <strain evidence="1 2">C31</strain>
    </source>
</reference>
<accession>A0ABY8X927</accession>
<proteinExistence type="predicted"/>